<dbReference type="PANTHER" id="PTHR43433">
    <property type="entry name" value="HYDROLASE, ALPHA/BETA FOLD FAMILY PROTEIN"/>
    <property type="match status" value="1"/>
</dbReference>
<evidence type="ECO:0000259" key="2">
    <source>
        <dbReference type="Pfam" id="PF00561"/>
    </source>
</evidence>
<evidence type="ECO:0000313" key="4">
    <source>
        <dbReference type="Proteomes" id="UP001330812"/>
    </source>
</evidence>
<proteinExistence type="predicted"/>
<dbReference type="PANTHER" id="PTHR43433:SF1">
    <property type="entry name" value="BLL5160 PROTEIN"/>
    <property type="match status" value="1"/>
</dbReference>
<name>A0ABZ1I9K2_9PSEU</name>
<dbReference type="SUPFAM" id="SSF53474">
    <property type="entry name" value="alpha/beta-Hydrolases"/>
    <property type="match status" value="1"/>
</dbReference>
<organism evidence="3 4">
    <name type="scientific">Amycolatopsis rhabdoformis</name>
    <dbReference type="NCBI Taxonomy" id="1448059"/>
    <lineage>
        <taxon>Bacteria</taxon>
        <taxon>Bacillati</taxon>
        <taxon>Actinomycetota</taxon>
        <taxon>Actinomycetes</taxon>
        <taxon>Pseudonocardiales</taxon>
        <taxon>Pseudonocardiaceae</taxon>
        <taxon>Amycolatopsis</taxon>
    </lineage>
</organism>
<dbReference type="InterPro" id="IPR000073">
    <property type="entry name" value="AB_hydrolase_1"/>
</dbReference>
<keyword evidence="4" id="KW-1185">Reference proteome</keyword>
<gene>
    <name evidence="3" type="ORF">VSH64_01710</name>
</gene>
<reference evidence="3 4" key="1">
    <citation type="journal article" date="2015" name="Int. J. Syst. Evol. Microbiol.">
        <title>Amycolatopsis rhabdoformis sp. nov., an actinomycete isolated from a tropical forest soil.</title>
        <authorList>
            <person name="Souza W.R."/>
            <person name="Silva R.E."/>
            <person name="Goodfellow M."/>
            <person name="Busarakam K."/>
            <person name="Figueiro F.S."/>
            <person name="Ferreira D."/>
            <person name="Rodrigues-Filho E."/>
            <person name="Moraes L.A.B."/>
            <person name="Zucchi T.D."/>
        </authorList>
    </citation>
    <scope>NUCLEOTIDE SEQUENCE [LARGE SCALE GENOMIC DNA]</scope>
    <source>
        <strain evidence="3 4">NCIMB 14900</strain>
    </source>
</reference>
<sequence length="325" mass="35567">MGAEQVLFGALSDVGWQATRKLATIPSTAGVPDPEPLSLPGRGQTVVVDVGPRQAPAIILLHSVACTGLLTWYPVLERLSAHYRVVVFDQRWHGQGIRSHEFSLQDCAEDVVAVADALGIDKFMIAGYSMGGMVGQLVAYQQRERVSGLVLCSTASFFRRGLRQRVALDLFGRTLQLMRDQAKIGLVPGEPRRERLARLEDHRWALEEFRSTSPWAIAVALDEIGRFDSSPWLHTLRLPTSVVVTSRDGFIAPAHQRSLARRIPGAATYEIPAGHTACVLAAGQFVPALMAACTSVHAAIADRQDIQEDNRTQEDNERADEPDSA</sequence>
<protein>
    <submittedName>
        <fullName evidence="3">Alpha/beta hydrolase</fullName>
    </submittedName>
</protein>
<dbReference type="RefSeq" id="WP_326569794.1">
    <property type="nucleotide sequence ID" value="NZ_CP142149.1"/>
</dbReference>
<dbReference type="Proteomes" id="UP001330812">
    <property type="component" value="Chromosome"/>
</dbReference>
<dbReference type="InterPro" id="IPR050471">
    <property type="entry name" value="AB_hydrolase"/>
</dbReference>
<accession>A0ABZ1I9K2</accession>
<dbReference type="EMBL" id="CP142149">
    <property type="protein sequence ID" value="WSE30853.1"/>
    <property type="molecule type" value="Genomic_DNA"/>
</dbReference>
<feature type="domain" description="AB hydrolase-1" evidence="2">
    <location>
        <begin position="56"/>
        <end position="278"/>
    </location>
</feature>
<feature type="region of interest" description="Disordered" evidence="1">
    <location>
        <begin position="304"/>
        <end position="325"/>
    </location>
</feature>
<evidence type="ECO:0000256" key="1">
    <source>
        <dbReference type="SAM" id="MobiDB-lite"/>
    </source>
</evidence>
<dbReference type="GO" id="GO:0016787">
    <property type="term" value="F:hydrolase activity"/>
    <property type="evidence" value="ECO:0007669"/>
    <property type="project" value="UniProtKB-KW"/>
</dbReference>
<keyword evidence="3" id="KW-0378">Hydrolase</keyword>
<dbReference type="Gene3D" id="3.40.50.1820">
    <property type="entry name" value="alpha/beta hydrolase"/>
    <property type="match status" value="1"/>
</dbReference>
<dbReference type="InterPro" id="IPR029058">
    <property type="entry name" value="AB_hydrolase_fold"/>
</dbReference>
<evidence type="ECO:0000313" key="3">
    <source>
        <dbReference type="EMBL" id="WSE30853.1"/>
    </source>
</evidence>
<dbReference type="Pfam" id="PF00561">
    <property type="entry name" value="Abhydrolase_1"/>
    <property type="match status" value="1"/>
</dbReference>